<dbReference type="CDD" id="cd03441">
    <property type="entry name" value="R_hydratase_like"/>
    <property type="match status" value="1"/>
</dbReference>
<dbReference type="Gene3D" id="3.10.129.10">
    <property type="entry name" value="Hotdog Thioesterase"/>
    <property type="match status" value="1"/>
</dbReference>
<proteinExistence type="predicted"/>
<gene>
    <name evidence="2" type="ORF">N782_10505</name>
</gene>
<organism evidence="2 3">
    <name type="scientific">Pontibacillus yanchengensis Y32</name>
    <dbReference type="NCBI Taxonomy" id="1385514"/>
    <lineage>
        <taxon>Bacteria</taxon>
        <taxon>Bacillati</taxon>
        <taxon>Bacillota</taxon>
        <taxon>Bacilli</taxon>
        <taxon>Bacillales</taxon>
        <taxon>Bacillaceae</taxon>
        <taxon>Pontibacillus</taxon>
    </lineage>
</organism>
<dbReference type="Pfam" id="PF01575">
    <property type="entry name" value="MaoC_dehydratas"/>
    <property type="match status" value="1"/>
</dbReference>
<dbReference type="SUPFAM" id="SSF54637">
    <property type="entry name" value="Thioesterase/thiol ester dehydrase-isomerase"/>
    <property type="match status" value="1"/>
</dbReference>
<protein>
    <submittedName>
        <fullName evidence="2">Dehydratase</fullName>
    </submittedName>
</protein>
<keyword evidence="3" id="KW-1185">Reference proteome</keyword>
<dbReference type="OrthoDB" id="9801625at2"/>
<reference evidence="2 3" key="1">
    <citation type="journal article" date="2015" name="Stand. Genomic Sci.">
        <title>High quality draft genome sequence of the moderately halophilic bacterium Pontibacillus yanchengensis Y32(T) and comparison among Pontibacillus genomes.</title>
        <authorList>
            <person name="Huang J."/>
            <person name="Qiao Z.X."/>
            <person name="Tang J.W."/>
            <person name="Wang G."/>
        </authorList>
    </citation>
    <scope>NUCLEOTIDE SEQUENCE [LARGE SCALE GENOMIC DNA]</scope>
    <source>
        <strain evidence="2 3">Y32</strain>
    </source>
</reference>
<accession>A0A0A2TED9</accession>
<dbReference type="InterPro" id="IPR002539">
    <property type="entry name" value="MaoC-like_dom"/>
</dbReference>
<dbReference type="InterPro" id="IPR029069">
    <property type="entry name" value="HotDog_dom_sf"/>
</dbReference>
<dbReference type="PANTHER" id="PTHR43841:SF3">
    <property type="entry name" value="(3R)-HYDROXYACYL-ACP DEHYDRATASE SUBUNIT HADB"/>
    <property type="match status" value="1"/>
</dbReference>
<sequence length="130" mass="14987">MNKKRQQPLVEEFPRVTYEHVARYIRASGDDNPIHYDEEVAKKAGFNRPIVHGMWTLGVMTSLVWKWYGAHVQLTKVDSSFKYPLFLGDSLLVKGEVVENRESEIEMKLIAVNQDNRTLVSTQIVIRGAR</sequence>
<comment type="caution">
    <text evidence="2">The sequence shown here is derived from an EMBL/GenBank/DDBJ whole genome shotgun (WGS) entry which is preliminary data.</text>
</comment>
<evidence type="ECO:0000313" key="3">
    <source>
        <dbReference type="Proteomes" id="UP000030147"/>
    </source>
</evidence>
<dbReference type="RefSeq" id="WP_052111280.1">
    <property type="nucleotide sequence ID" value="NZ_AVBF01000023.1"/>
</dbReference>
<dbReference type="STRING" id="1385514.N782_10505"/>
<dbReference type="Proteomes" id="UP000030147">
    <property type="component" value="Unassembled WGS sequence"/>
</dbReference>
<evidence type="ECO:0000313" key="2">
    <source>
        <dbReference type="EMBL" id="KGP72783.1"/>
    </source>
</evidence>
<name>A0A0A2TED9_9BACI</name>
<dbReference type="PANTHER" id="PTHR43841">
    <property type="entry name" value="3-HYDROXYACYL-THIOESTER DEHYDRATASE HTDX-RELATED"/>
    <property type="match status" value="1"/>
</dbReference>
<evidence type="ECO:0000259" key="1">
    <source>
        <dbReference type="Pfam" id="PF01575"/>
    </source>
</evidence>
<feature type="domain" description="MaoC-like" evidence="1">
    <location>
        <begin position="15"/>
        <end position="111"/>
    </location>
</feature>
<dbReference type="EMBL" id="AVBF01000023">
    <property type="protein sequence ID" value="KGP72783.1"/>
    <property type="molecule type" value="Genomic_DNA"/>
</dbReference>
<dbReference type="eggNOG" id="COG2030">
    <property type="taxonomic scope" value="Bacteria"/>
</dbReference>
<dbReference type="AlphaFoldDB" id="A0A0A2TED9"/>